<keyword evidence="2" id="KW-1185">Reference proteome</keyword>
<organism evidence="1 2">
    <name type="scientific">Vermiconidia calcicola</name>
    <dbReference type="NCBI Taxonomy" id="1690605"/>
    <lineage>
        <taxon>Eukaryota</taxon>
        <taxon>Fungi</taxon>
        <taxon>Dikarya</taxon>
        <taxon>Ascomycota</taxon>
        <taxon>Pezizomycotina</taxon>
        <taxon>Dothideomycetes</taxon>
        <taxon>Dothideomycetidae</taxon>
        <taxon>Mycosphaerellales</taxon>
        <taxon>Extremaceae</taxon>
        <taxon>Vermiconidia</taxon>
    </lineage>
</organism>
<gene>
    <name evidence="1" type="ORF">LTR37_005848</name>
</gene>
<dbReference type="EMBL" id="JAUTXU010000037">
    <property type="protein sequence ID" value="KAK3717458.1"/>
    <property type="molecule type" value="Genomic_DNA"/>
</dbReference>
<reference evidence="1" key="1">
    <citation type="submission" date="2023-07" db="EMBL/GenBank/DDBJ databases">
        <title>Black Yeasts Isolated from many extreme environments.</title>
        <authorList>
            <person name="Coleine C."/>
            <person name="Stajich J.E."/>
            <person name="Selbmann L."/>
        </authorList>
    </citation>
    <scope>NUCLEOTIDE SEQUENCE</scope>
    <source>
        <strain evidence="1">CCFEE 5714</strain>
    </source>
</reference>
<sequence length="223" mass="25347">MALPPAKKQRRITYGETIAVYVGAEERPFILHENVLIEHSKFFRAALVKGFKEGQEKSIHLIEIKTSAFETYIQWMYSGQIVTAENEGVEGSPAVSKRYLVLIDLYIIADRLENSHLRNHTMTAIVDLLRTTNMNSGTEAILVVYWETPENSSIRRFLVDSYLVCKSQLMAEWFMKARHGLPADFVSDITFGLFQAQLAEAICPTERPECYSHSHDEETPACG</sequence>
<comment type="caution">
    <text evidence="1">The sequence shown here is derived from an EMBL/GenBank/DDBJ whole genome shotgun (WGS) entry which is preliminary data.</text>
</comment>
<proteinExistence type="predicted"/>
<dbReference type="Proteomes" id="UP001281147">
    <property type="component" value="Unassembled WGS sequence"/>
</dbReference>
<accession>A0ACC3NJX6</accession>
<evidence type="ECO:0000313" key="2">
    <source>
        <dbReference type="Proteomes" id="UP001281147"/>
    </source>
</evidence>
<evidence type="ECO:0000313" key="1">
    <source>
        <dbReference type="EMBL" id="KAK3717458.1"/>
    </source>
</evidence>
<protein>
    <submittedName>
        <fullName evidence="1">Uncharacterized protein</fullName>
    </submittedName>
</protein>
<name>A0ACC3NJX6_9PEZI</name>